<feature type="domain" description="NAD-dependent epimerase/dehydratase" evidence="1">
    <location>
        <begin position="22"/>
        <end position="237"/>
    </location>
</feature>
<gene>
    <name evidence="2" type="ORF">D6201_04560</name>
</gene>
<dbReference type="AlphaFoldDB" id="A0A419RSH0"/>
<keyword evidence="3" id="KW-1185">Reference proteome</keyword>
<dbReference type="Pfam" id="PF01370">
    <property type="entry name" value="Epimerase"/>
    <property type="match status" value="1"/>
</dbReference>
<evidence type="ECO:0000259" key="1">
    <source>
        <dbReference type="Pfam" id="PF01370"/>
    </source>
</evidence>
<evidence type="ECO:0000313" key="2">
    <source>
        <dbReference type="EMBL" id="RJY08725.1"/>
    </source>
</evidence>
<dbReference type="InterPro" id="IPR036291">
    <property type="entry name" value="NAD(P)-bd_dom_sf"/>
</dbReference>
<dbReference type="OrthoDB" id="9814124at2"/>
<evidence type="ECO:0000313" key="3">
    <source>
        <dbReference type="Proteomes" id="UP000285232"/>
    </source>
</evidence>
<dbReference type="PANTHER" id="PTHR43245:SF58">
    <property type="entry name" value="BLL5923 PROTEIN"/>
    <property type="match status" value="1"/>
</dbReference>
<dbReference type="EMBL" id="RAHX01000001">
    <property type="protein sequence ID" value="RJY08725.1"/>
    <property type="molecule type" value="Genomic_DNA"/>
</dbReference>
<proteinExistence type="predicted"/>
<dbReference type="Proteomes" id="UP000285232">
    <property type="component" value="Unassembled WGS sequence"/>
</dbReference>
<dbReference type="PANTHER" id="PTHR43245">
    <property type="entry name" value="BIFUNCTIONAL POLYMYXIN RESISTANCE PROTEIN ARNA"/>
    <property type="match status" value="1"/>
</dbReference>
<dbReference type="SUPFAM" id="SSF51735">
    <property type="entry name" value="NAD(P)-binding Rossmann-fold domains"/>
    <property type="match status" value="1"/>
</dbReference>
<comment type="caution">
    <text evidence="2">The sequence shown here is derived from an EMBL/GenBank/DDBJ whole genome shotgun (WGS) entry which is preliminary data.</text>
</comment>
<name>A0A419RSH0_9SPHN</name>
<protein>
    <submittedName>
        <fullName evidence="2">NAD-dependent epimerase/dehydratase family protein</fullName>
    </submittedName>
</protein>
<organism evidence="2 3">
    <name type="scientific">Aurantiacibacter aquimixticola</name>
    <dbReference type="NCBI Taxonomy" id="1958945"/>
    <lineage>
        <taxon>Bacteria</taxon>
        <taxon>Pseudomonadati</taxon>
        <taxon>Pseudomonadota</taxon>
        <taxon>Alphaproteobacteria</taxon>
        <taxon>Sphingomonadales</taxon>
        <taxon>Erythrobacteraceae</taxon>
        <taxon>Aurantiacibacter</taxon>
    </lineage>
</organism>
<reference evidence="2 3" key="1">
    <citation type="journal article" date="2017" name="Int. J. Syst. Evol. Microbiol.">
        <title>Erythrobacter aquimixticola sp. nov., isolated from the junction between the ocean and a freshwater spring.</title>
        <authorList>
            <person name="Park S."/>
            <person name="Jung Y.T."/>
            <person name="Choi S.J."/>
            <person name="Yoon J.H."/>
        </authorList>
    </citation>
    <scope>NUCLEOTIDE SEQUENCE [LARGE SCALE GENOMIC DNA]</scope>
    <source>
        <strain evidence="2 3">JSSK-14</strain>
    </source>
</reference>
<dbReference type="InterPro" id="IPR001509">
    <property type="entry name" value="Epimerase_deHydtase"/>
</dbReference>
<dbReference type="Gene3D" id="3.40.50.720">
    <property type="entry name" value="NAD(P)-binding Rossmann-like Domain"/>
    <property type="match status" value="1"/>
</dbReference>
<accession>A0A419RSH0</accession>
<dbReference type="InterPro" id="IPR050177">
    <property type="entry name" value="Lipid_A_modif_metabolic_enz"/>
</dbReference>
<sequence>MRAGKNRSQSSERLGHFVKTLTILGANGFVGRRLCDAAISAGHRVRAVARRDWETSPGVRKFIHADLGDTEDLFGDSDWAVNCVGRAHVLAKEDPQASMKAFRSINHDLAIELAAQARMAGVSRYVHISSVAAVRSTTGPGEVIDDETDPEPDRTYGVSKLEADEALIAEDQEEMTIACLRPPALLGPKPIGFIRKFARAAAHGVPLPIGGVQNARSFMAVHNLADATLIALSHGVRGAYIVTDSSPMSIGTLYRDMLRGAGYGDRALRVPQKFLEIAAAAALGARKDSLLGNAAYDGSRFAAETGWRPPMSINRAVDEMMATI</sequence>